<comment type="caution">
    <text evidence="2">The sequence shown here is derived from an EMBL/GenBank/DDBJ whole genome shotgun (WGS) entry which is preliminary data.</text>
</comment>
<gene>
    <name evidence="2" type="ORF">PG986_004261</name>
</gene>
<dbReference type="GeneID" id="92073545"/>
<sequence>MAASGQVVEIGTNYILPVVQNLEKAGQPGAPILEIACGICLWRTLDISTKVGGLIEAECRLPPEEAAQSKDDFYEKHQLEYTIFLKCGHLVGATCWEAQMERPDFSAQQCNFCKASLLCDGCPSRILMDDRPGVGLTAVEIDPDALRFCGPCARYQVRRKFADMLLTFPRCHADECFPPGPDGGQQQLPPPPPPGMPHEQWRQANVAQWVRQKVGEISYLVVPRTNDVRDPQRRAEIEAEFDATRRTVQQSLSTFAPRVQAARQLAFRPCRDPGNGRNGAGTRVVTAQQVSENLALAEAHLSQFYDRAIDRLPAVWYRGGGVPLQRHPPEYQVEAPPGLSEAKRRAVRYLLMTVGADSVDEAEALIHPSVIAGSSMNEIIGRAQTIVVLRPDEFE</sequence>
<organism evidence="2 3">
    <name type="scientific">Apiospora aurea</name>
    <dbReference type="NCBI Taxonomy" id="335848"/>
    <lineage>
        <taxon>Eukaryota</taxon>
        <taxon>Fungi</taxon>
        <taxon>Dikarya</taxon>
        <taxon>Ascomycota</taxon>
        <taxon>Pezizomycotina</taxon>
        <taxon>Sordariomycetes</taxon>
        <taxon>Xylariomycetidae</taxon>
        <taxon>Amphisphaeriales</taxon>
        <taxon>Apiosporaceae</taxon>
        <taxon>Apiospora</taxon>
    </lineage>
</organism>
<dbReference type="EMBL" id="JAQQWE010000003">
    <property type="protein sequence ID" value="KAK7959407.1"/>
    <property type="molecule type" value="Genomic_DNA"/>
</dbReference>
<dbReference type="Proteomes" id="UP001391051">
    <property type="component" value="Unassembled WGS sequence"/>
</dbReference>
<feature type="region of interest" description="Disordered" evidence="1">
    <location>
        <begin position="179"/>
        <end position="199"/>
    </location>
</feature>
<keyword evidence="3" id="KW-1185">Reference proteome</keyword>
<accession>A0ABR1QM33</accession>
<evidence type="ECO:0000256" key="1">
    <source>
        <dbReference type="SAM" id="MobiDB-lite"/>
    </source>
</evidence>
<proteinExistence type="predicted"/>
<name>A0ABR1QM33_9PEZI</name>
<dbReference type="RefSeq" id="XP_066703110.1">
    <property type="nucleotide sequence ID" value="XM_066840483.1"/>
</dbReference>
<evidence type="ECO:0000313" key="2">
    <source>
        <dbReference type="EMBL" id="KAK7959407.1"/>
    </source>
</evidence>
<evidence type="ECO:0000313" key="3">
    <source>
        <dbReference type="Proteomes" id="UP001391051"/>
    </source>
</evidence>
<protein>
    <submittedName>
        <fullName evidence="2">Uncharacterized protein</fullName>
    </submittedName>
</protein>
<reference evidence="2 3" key="1">
    <citation type="submission" date="2023-01" db="EMBL/GenBank/DDBJ databases">
        <title>Analysis of 21 Apiospora genomes using comparative genomics revels a genus with tremendous synthesis potential of carbohydrate active enzymes and secondary metabolites.</title>
        <authorList>
            <person name="Sorensen T."/>
        </authorList>
    </citation>
    <scope>NUCLEOTIDE SEQUENCE [LARGE SCALE GENOMIC DNA]</scope>
    <source>
        <strain evidence="2 3">CBS 24483</strain>
    </source>
</reference>